<evidence type="ECO:0000256" key="1">
    <source>
        <dbReference type="SAM" id="Phobius"/>
    </source>
</evidence>
<dbReference type="Proteomes" id="UP000290560">
    <property type="component" value="Unassembled WGS sequence"/>
</dbReference>
<gene>
    <name evidence="2" type="ORF">BHM03_00025731</name>
</gene>
<evidence type="ECO:0000313" key="2">
    <source>
        <dbReference type="EMBL" id="RZR73566.1"/>
    </source>
</evidence>
<protein>
    <submittedName>
        <fullName evidence="2">Uncharacterized protein</fullName>
    </submittedName>
</protein>
<feature type="transmembrane region" description="Helical" evidence="1">
    <location>
        <begin position="110"/>
        <end position="132"/>
    </location>
</feature>
<keyword evidence="1" id="KW-0812">Transmembrane</keyword>
<proteinExistence type="predicted"/>
<name>A0A445MH92_ENSVE</name>
<dbReference type="EMBL" id="KV875955">
    <property type="protein sequence ID" value="RZR73566.1"/>
    <property type="molecule type" value="Genomic_DNA"/>
</dbReference>
<accession>A0A445MH92</accession>
<sequence>MGKKTFCNMAMVGESSMGISFCNMDLVSESPMGTSDSKTPRMLRDSVELFKHWAVGLAGIAAPLDCYVTGQSRPRGELRTVGFLCRSTWLVPCNEQRTHNSVQGMQVMAATAYVIFASATAVMIEFVTLTGVMGRRSYIPKKFSGPMEKMKEYSGTAYASVTSVARRGGHPHHRQLLPLRTTPLAYGATFACMQSTHRCYLCEQVSTP</sequence>
<organism evidence="2">
    <name type="scientific">Ensete ventricosum</name>
    <name type="common">Abyssinian banana</name>
    <name type="synonym">Musa ensete</name>
    <dbReference type="NCBI Taxonomy" id="4639"/>
    <lineage>
        <taxon>Eukaryota</taxon>
        <taxon>Viridiplantae</taxon>
        <taxon>Streptophyta</taxon>
        <taxon>Embryophyta</taxon>
        <taxon>Tracheophyta</taxon>
        <taxon>Spermatophyta</taxon>
        <taxon>Magnoliopsida</taxon>
        <taxon>Liliopsida</taxon>
        <taxon>Zingiberales</taxon>
        <taxon>Musaceae</taxon>
        <taxon>Ensete</taxon>
    </lineage>
</organism>
<keyword evidence="1" id="KW-0472">Membrane</keyword>
<dbReference type="AlphaFoldDB" id="A0A445MH92"/>
<keyword evidence="1" id="KW-1133">Transmembrane helix</keyword>
<reference evidence="2" key="1">
    <citation type="journal article" date="2018" name="Data Brief">
        <title>Genome sequence data from 17 accessions of Ensete ventricosum, a staple food crop for millions in Ethiopia.</title>
        <authorList>
            <person name="Yemataw Z."/>
            <person name="Muzemil S."/>
            <person name="Ambachew D."/>
            <person name="Tripathi L."/>
            <person name="Tesfaye K."/>
            <person name="Chala A."/>
            <person name="Farbos A."/>
            <person name="O'Neill P."/>
            <person name="Moore K."/>
            <person name="Grant M."/>
            <person name="Studholme D.J."/>
        </authorList>
    </citation>
    <scope>NUCLEOTIDE SEQUENCE [LARGE SCALE GENOMIC DNA]</scope>
    <source>
        <tissue evidence="2">Leaf</tissue>
    </source>
</reference>